<evidence type="ECO:0000256" key="1">
    <source>
        <dbReference type="SAM" id="MobiDB-lite"/>
    </source>
</evidence>
<sequence length="135" mass="14503">MSLSGSWDVMRSTPGTGRTISDAGIPRANPHSRGVMSDGGASASERGQRREDCGFPPARFMGSWSVGGHWDSDSGRRLQKTVNYLRPCGVGNDIACFDGNLTETEENRDPVFQLISYVSACVGAAISFAERIRSS</sequence>
<reference evidence="2" key="1">
    <citation type="journal article" date="2002" name="Nature">
        <title>The genome sequence and structure of rice chromosome 1.</title>
        <authorList>
            <person name="Sasaki T."/>
            <person name="Matsumoto T."/>
            <person name="Yamamoto K."/>
            <person name="Sakata K."/>
            <person name="Baba T."/>
            <person name="Katayose Y."/>
            <person name="Wu J."/>
            <person name="Niimura Y."/>
            <person name="Cheng Z."/>
            <person name="Nagamura Y."/>
            <person name="Antonio B.A."/>
            <person name="Kanamori H."/>
            <person name="Hosokawa S."/>
            <person name="Masukawa M."/>
            <person name="Arikawa K."/>
            <person name="Chiden Y."/>
            <person name="Hayashi M."/>
            <person name="Okamoto M."/>
            <person name="Ando T."/>
            <person name="Aoki H."/>
            <person name="Arita K."/>
            <person name="Hamada M."/>
            <person name="Harada C."/>
            <person name="Hijishita S."/>
            <person name="Honda M."/>
            <person name="Ichikawa Y."/>
            <person name="Idonuma A."/>
            <person name="Iijima M."/>
            <person name="Ikeda M."/>
            <person name="Ikeno M."/>
            <person name="Itoh S."/>
            <person name="Itoh T."/>
            <person name="Itoh Y."/>
            <person name="Itoh Y."/>
            <person name="Iwabuchi A."/>
            <person name="Kamiya K."/>
            <person name="Karasawa W."/>
            <person name="Katagiri S."/>
            <person name="Kikuta A."/>
            <person name="Kobayashi N."/>
            <person name="Kono I."/>
            <person name="Machita K."/>
            <person name="Maehara T."/>
            <person name="Mizuno H."/>
            <person name="Mizubayashi T."/>
            <person name="Mukai Y."/>
            <person name="Nagasaki H."/>
            <person name="Nakashima M."/>
            <person name="Nakama Y."/>
            <person name="Nakamichi Y."/>
            <person name="Nakamura M."/>
            <person name="Namiki N."/>
            <person name="Negishi M."/>
            <person name="Ohta I."/>
            <person name="Ono N."/>
            <person name="Saji S."/>
            <person name="Sakai K."/>
            <person name="Shibata M."/>
            <person name="Shimokawa T."/>
            <person name="Shomura A."/>
            <person name="Song J."/>
            <person name="Takazaki Y."/>
            <person name="Terasawa K."/>
            <person name="Tsuji K."/>
            <person name="Waki K."/>
            <person name="Yamagata H."/>
            <person name="Yamane H."/>
            <person name="Yoshiki S."/>
            <person name="Yoshihara R."/>
            <person name="Yukawa K."/>
            <person name="Zhong H."/>
            <person name="Iwama H."/>
            <person name="Endo T."/>
            <person name="Ito H."/>
            <person name="Hahn J.H."/>
            <person name="Kim H.I."/>
            <person name="Eun M.Y."/>
            <person name="Yano M."/>
            <person name="Jiang J."/>
            <person name="Gojobori T."/>
        </authorList>
    </citation>
    <scope>NUCLEOTIDE SEQUENCE [LARGE SCALE GENOMIC DNA]</scope>
</reference>
<proteinExistence type="predicted"/>
<dbReference type="EMBL" id="AP003408">
    <property type="protein sequence ID" value="BAD87565.1"/>
    <property type="molecule type" value="Genomic_DNA"/>
</dbReference>
<protein>
    <submittedName>
        <fullName evidence="2">Uncharacterized protein</fullName>
    </submittedName>
</protein>
<evidence type="ECO:0000313" key="2">
    <source>
        <dbReference type="EMBL" id="BAD87565.1"/>
    </source>
</evidence>
<dbReference type="AlphaFoldDB" id="A0A979HJ75"/>
<organism evidence="2">
    <name type="scientific">Oryza sativa subsp. japonica</name>
    <name type="common">Rice</name>
    <dbReference type="NCBI Taxonomy" id="39947"/>
    <lineage>
        <taxon>Eukaryota</taxon>
        <taxon>Viridiplantae</taxon>
        <taxon>Streptophyta</taxon>
        <taxon>Embryophyta</taxon>
        <taxon>Tracheophyta</taxon>
        <taxon>Spermatophyta</taxon>
        <taxon>Magnoliopsida</taxon>
        <taxon>Liliopsida</taxon>
        <taxon>Poales</taxon>
        <taxon>Poaceae</taxon>
        <taxon>BOP clade</taxon>
        <taxon>Oryzoideae</taxon>
        <taxon>Oryzeae</taxon>
        <taxon>Oryzinae</taxon>
        <taxon>Oryza</taxon>
        <taxon>Oryza sativa</taxon>
    </lineage>
</organism>
<gene>
    <name evidence="2" type="primary">B1131B07.6</name>
</gene>
<accession>A0A979HJ75</accession>
<feature type="region of interest" description="Disordered" evidence="1">
    <location>
        <begin position="1"/>
        <end position="54"/>
    </location>
</feature>
<name>A0A979HJ75_ORYSJ</name>
<dbReference type="Proteomes" id="UP000817658">
    <property type="component" value="Chromosome 1"/>
</dbReference>